<evidence type="ECO:0000313" key="2">
    <source>
        <dbReference type="Proteomes" id="UP000018849"/>
    </source>
</evidence>
<gene>
    <name evidence="1" type="ORF">A245_27268</name>
</gene>
<sequence>MSTANILELMRPYWGDRSVIASYVGGA</sequence>
<protein>
    <submittedName>
        <fullName evidence="1">Aldehyde dehydrogenase family protein</fullName>
    </submittedName>
</protein>
<organism evidence="1 2">
    <name type="scientific">Pseudomonas syringae pv. actinidiae ICMP 19096</name>
    <dbReference type="NCBI Taxonomy" id="1194405"/>
    <lineage>
        <taxon>Bacteria</taxon>
        <taxon>Pseudomonadati</taxon>
        <taxon>Pseudomonadota</taxon>
        <taxon>Gammaproteobacteria</taxon>
        <taxon>Pseudomonadales</taxon>
        <taxon>Pseudomonadaceae</taxon>
        <taxon>Pseudomonas</taxon>
        <taxon>Pseudomonas syringae</taxon>
    </lineage>
</organism>
<dbReference type="AlphaFoldDB" id="A0A656JSV7"/>
<evidence type="ECO:0000313" key="1">
    <source>
        <dbReference type="EMBL" id="EPN50795.1"/>
    </source>
</evidence>
<reference evidence="1 2" key="1">
    <citation type="journal article" date="2013" name="PLoS Pathog.">
        <title>Genomic analysis of the Kiwifruit pathogen Pseudomonas syringae pv. actinidiae provides insight into the origins of an emergent plant disease.</title>
        <authorList>
            <person name="McCann H.C."/>
            <person name="Rikkerink E.H."/>
            <person name="Bertels F."/>
            <person name="Fiers M."/>
            <person name="Lu A."/>
            <person name="Rees-George J."/>
            <person name="Andersen M.T."/>
            <person name="Gleave A.P."/>
            <person name="Haubold B."/>
            <person name="Wohlers M.W."/>
            <person name="Guttman D.S."/>
            <person name="Wang P.W."/>
            <person name="Straub C."/>
            <person name="Vanneste J.L."/>
            <person name="Rainey P.B."/>
            <person name="Templeton M.D."/>
        </authorList>
    </citation>
    <scope>NUCLEOTIDE SEQUENCE [LARGE SCALE GENOMIC DNA]</scope>
    <source>
        <strain evidence="1 2">ICMP 19096</strain>
    </source>
</reference>
<name>A0A656JSV7_PSESF</name>
<feature type="non-terminal residue" evidence="1">
    <location>
        <position position="27"/>
    </location>
</feature>
<accession>A0A656JSV7</accession>
<dbReference type="Proteomes" id="UP000018849">
    <property type="component" value="Unassembled WGS sequence"/>
</dbReference>
<proteinExistence type="predicted"/>
<dbReference type="EMBL" id="AOKF01002348">
    <property type="protein sequence ID" value="EPN50795.1"/>
    <property type="molecule type" value="Genomic_DNA"/>
</dbReference>
<comment type="caution">
    <text evidence="1">The sequence shown here is derived from an EMBL/GenBank/DDBJ whole genome shotgun (WGS) entry which is preliminary data.</text>
</comment>